<dbReference type="OrthoDB" id="446280at2"/>
<organism evidence="5 6">
    <name type="scientific">Nodularia spumigena CENA596</name>
    <dbReference type="NCBI Taxonomy" id="1819295"/>
    <lineage>
        <taxon>Bacteria</taxon>
        <taxon>Bacillati</taxon>
        <taxon>Cyanobacteriota</taxon>
        <taxon>Cyanophyceae</taxon>
        <taxon>Nostocales</taxon>
        <taxon>Nodulariaceae</taxon>
        <taxon>Nodularia</taxon>
    </lineage>
</organism>
<dbReference type="GO" id="GO:0005506">
    <property type="term" value="F:iron ion binding"/>
    <property type="evidence" value="ECO:0007669"/>
    <property type="project" value="InterPro"/>
</dbReference>
<evidence type="ECO:0000256" key="2">
    <source>
        <dbReference type="ARBA" id="ARBA00010617"/>
    </source>
</evidence>
<dbReference type="AlphaFoldDB" id="A0A166KVK9"/>
<keyword evidence="4" id="KW-0560">Oxidoreductase</keyword>
<dbReference type="GO" id="GO:0004497">
    <property type="term" value="F:monooxygenase activity"/>
    <property type="evidence" value="ECO:0007669"/>
    <property type="project" value="UniProtKB-KW"/>
</dbReference>
<dbReference type="PRINTS" id="PR00463">
    <property type="entry name" value="EP450I"/>
</dbReference>
<dbReference type="RefSeq" id="WP_063871288.1">
    <property type="nucleotide sequence ID" value="NZ_CAWMRI010000015.1"/>
</dbReference>
<dbReference type="InterPro" id="IPR017972">
    <property type="entry name" value="Cyt_P450_CS"/>
</dbReference>
<evidence type="ECO:0000256" key="4">
    <source>
        <dbReference type="RuleBase" id="RU000461"/>
    </source>
</evidence>
<keyword evidence="3 4" id="KW-0479">Metal-binding</keyword>
<dbReference type="Pfam" id="PF00067">
    <property type="entry name" value="p450"/>
    <property type="match status" value="1"/>
</dbReference>
<dbReference type="GO" id="GO:0020037">
    <property type="term" value="F:heme binding"/>
    <property type="evidence" value="ECO:0007669"/>
    <property type="project" value="InterPro"/>
</dbReference>
<comment type="similarity">
    <text evidence="2 4">Belongs to the cytochrome P450 family.</text>
</comment>
<sequence>MSTPNRLKTPAFFQQLQWVADPVGYMEKAAQQYPDIFTAQVVGFGNNLVFVNHPQAMQEILTNDRKKLFAGGKENKILQPLLGDYSMIMLDGDRHRKRRQLVMPSFHGDRMRSYGEIISNITEEVWSNLPTDKSFLARNVTQDITLQVMIQAVFGVYQGERSQQLKKQLELMANIFRSPLSSSMLFFSSLQQDLGAWSPWGKFVRDRQELDNLIYTEIAERRQQNLENRIDILSLLMSAEDESGNPMTVQELRDELMTLLFAGYETTATALAWGLYFIQKHPEVREKLLQELDTLGDSPDPMSIFRLPYLTAVCNETLRIHPVAMLTFPRTVKEPVEISGYALDPGTILVGSMYLTHQREDLYPEPKQFRPERFLERQFSPYEFIPFGGGVRRCVGEALAVFELKLVLATILSRYELALTDDQPEVPRRRGVTLAPGRGVNMMITGQRLA</sequence>
<keyword evidence="4" id="KW-0503">Monooxygenase</keyword>
<dbReference type="PROSITE" id="PS00086">
    <property type="entry name" value="CYTOCHROME_P450"/>
    <property type="match status" value="1"/>
</dbReference>
<proteinExistence type="inferred from homology"/>
<comment type="caution">
    <text evidence="5">The sequence shown here is derived from an EMBL/GenBank/DDBJ whole genome shotgun (WGS) entry which is preliminary data.</text>
</comment>
<comment type="cofactor">
    <cofactor evidence="1 3">
        <name>heme</name>
        <dbReference type="ChEBI" id="CHEBI:30413"/>
    </cofactor>
</comment>
<evidence type="ECO:0000256" key="3">
    <source>
        <dbReference type="PIRSR" id="PIRSR602401-1"/>
    </source>
</evidence>
<evidence type="ECO:0000313" key="6">
    <source>
        <dbReference type="Proteomes" id="UP000076555"/>
    </source>
</evidence>
<dbReference type="InterPro" id="IPR050121">
    <property type="entry name" value="Cytochrome_P450_monoxygenase"/>
</dbReference>
<dbReference type="InterPro" id="IPR002401">
    <property type="entry name" value="Cyt_P450_E_grp-I"/>
</dbReference>
<dbReference type="InterPro" id="IPR001128">
    <property type="entry name" value="Cyt_P450"/>
</dbReference>
<keyword evidence="3 4" id="KW-0408">Iron</keyword>
<dbReference type="GO" id="GO:0016705">
    <property type="term" value="F:oxidoreductase activity, acting on paired donors, with incorporation or reduction of molecular oxygen"/>
    <property type="evidence" value="ECO:0007669"/>
    <property type="project" value="InterPro"/>
</dbReference>
<reference evidence="5 6" key="1">
    <citation type="submission" date="2016-04" db="EMBL/GenBank/DDBJ databases">
        <title>Draft Genome Assembly of the Bloom-forming Cyanobacterium Nodularia spumigena Strain CENA596 in Shrimp Production Ponds.</title>
        <authorList>
            <person name="Popin R.V."/>
            <person name="Rigonato J."/>
            <person name="Abreu V.A."/>
            <person name="Andreote A.P."/>
            <person name="Silveira S.B."/>
            <person name="Odebrecht C."/>
            <person name="Fiore M.F."/>
        </authorList>
    </citation>
    <scope>NUCLEOTIDE SEQUENCE [LARGE SCALE GENOMIC DNA]</scope>
    <source>
        <strain evidence="5 6">CENA596</strain>
    </source>
</reference>
<protein>
    <submittedName>
        <fullName evidence="5">Cytochrome P450</fullName>
    </submittedName>
</protein>
<dbReference type="EMBL" id="LWAJ01000015">
    <property type="protein sequence ID" value="KZL51596.1"/>
    <property type="molecule type" value="Genomic_DNA"/>
</dbReference>
<dbReference type="Proteomes" id="UP000076555">
    <property type="component" value="Unassembled WGS sequence"/>
</dbReference>
<dbReference type="PANTHER" id="PTHR24305">
    <property type="entry name" value="CYTOCHROME P450"/>
    <property type="match status" value="1"/>
</dbReference>
<evidence type="ECO:0000313" key="5">
    <source>
        <dbReference type="EMBL" id="KZL51596.1"/>
    </source>
</evidence>
<evidence type="ECO:0000256" key="1">
    <source>
        <dbReference type="ARBA" id="ARBA00001971"/>
    </source>
</evidence>
<name>A0A166KVK9_NODSP</name>
<gene>
    <name evidence="5" type="ORF">A2T98_01685</name>
</gene>
<feature type="binding site" description="axial binding residue" evidence="3">
    <location>
        <position position="394"/>
    </location>
    <ligand>
        <name>heme</name>
        <dbReference type="ChEBI" id="CHEBI:30413"/>
    </ligand>
    <ligandPart>
        <name>Fe</name>
        <dbReference type="ChEBI" id="CHEBI:18248"/>
    </ligandPart>
</feature>
<accession>A0A166KVK9</accession>
<dbReference type="SUPFAM" id="SSF48264">
    <property type="entry name" value="Cytochrome P450"/>
    <property type="match status" value="1"/>
</dbReference>
<keyword evidence="3 4" id="KW-0349">Heme</keyword>
<dbReference type="CDD" id="cd11053">
    <property type="entry name" value="CYP110-like"/>
    <property type="match status" value="1"/>
</dbReference>
<dbReference type="PANTHER" id="PTHR24305:SF166">
    <property type="entry name" value="CYTOCHROME P450 12A4, MITOCHONDRIAL-RELATED"/>
    <property type="match status" value="1"/>
</dbReference>
<dbReference type="Gene3D" id="1.10.630.10">
    <property type="entry name" value="Cytochrome P450"/>
    <property type="match status" value="1"/>
</dbReference>
<dbReference type="PRINTS" id="PR00385">
    <property type="entry name" value="P450"/>
</dbReference>
<dbReference type="InterPro" id="IPR036396">
    <property type="entry name" value="Cyt_P450_sf"/>
</dbReference>